<evidence type="ECO:0000256" key="5">
    <source>
        <dbReference type="ARBA" id="ARBA00023136"/>
    </source>
</evidence>
<dbReference type="Proteomes" id="UP000198757">
    <property type="component" value="Unassembled WGS sequence"/>
</dbReference>
<gene>
    <name evidence="9" type="ORF">SAMN04487894_12332</name>
</gene>
<feature type="transmembrane region" description="Helical" evidence="6">
    <location>
        <begin position="424"/>
        <end position="448"/>
    </location>
</feature>
<keyword evidence="3 6" id="KW-0812">Transmembrane</keyword>
<dbReference type="AlphaFoldDB" id="A0A1G7AIQ3"/>
<evidence type="ECO:0000259" key="8">
    <source>
        <dbReference type="Pfam" id="PF12704"/>
    </source>
</evidence>
<dbReference type="GO" id="GO:0022857">
    <property type="term" value="F:transmembrane transporter activity"/>
    <property type="evidence" value="ECO:0007669"/>
    <property type="project" value="TreeGrafter"/>
</dbReference>
<sequence length="802" mass="89603">MIKNYLKIAWRNITRRRLLSVVSILSLAMGFCFALVVGVYIFQQRSVNQQFKNINNQYIIKSSWKTKGGSAEVTGRAPFAKALKEEYPGLVEHYYRFNPVANVVAAGDRFFKENIAIGDTNFVSMYGLPVLFGNANHAFDNMDAAVITETMAKKLFDHADAIGKIISVQTVTEGLKQDYRVSAVLKDQPYNSVFNQGYPEGYNVFIPGEGCRYYPDGDPLLSWNNNSCVTMVELRNGVAPGDLARPSRQVLARHAPEFFQKNLTVVYAPVKDFYLTDNNNAVIKMIATYSIIAVFVLLMAVFNFINIRVATATSRIKEVGLRKVFGSGKGELVLQFLVEAWLLTAVSGFIALVFYQAACPWFSRVLGVNLLFLNGLDGKILAAFVLLVVLVGFLAGIYPAFSLSRSQIVTSVKGKTETMERGRVLRRVVLTLQFSMAILVFIGAAVVAKQVRFIFNRDAGYNKDQLLVVTAFPKRWDKTGVQKMESIKQELLKLPGVKSATLSFDLPDRVPVNSSVELLPVRGQRPPVSVPSFISDEDYGKTFELHMRAGSFLNDKKPFVPGQIVLNETAARLLELPIDNAVGKRLRSSEGEVFTVAGIVKDYNMANMREAITPLVIFHVNDMPGYRLLIIKLDHATGESVKRVRDRWRQLSPNAPFDYTFMDEKFAALYQSELQLKKATFAATVFCLLIVFAGIFSVVSVALSKREKEVAIRKVLGAQLIHIFMLFMKEYIGLLIIANLVSWPLAYYFITQWLAGYVYRIPQSIEIYLGVAAIVMLLVALLIITRTLETAIAGPAKKLKAE</sequence>
<dbReference type="InterPro" id="IPR003838">
    <property type="entry name" value="ABC3_permease_C"/>
</dbReference>
<reference evidence="10" key="1">
    <citation type="submission" date="2016-10" db="EMBL/GenBank/DDBJ databases">
        <authorList>
            <person name="Varghese N."/>
            <person name="Submissions S."/>
        </authorList>
    </citation>
    <scope>NUCLEOTIDE SEQUENCE [LARGE SCALE GENOMIC DNA]</scope>
    <source>
        <strain evidence="10">DSM 25811 / CCM 8410 / LMG 26954 / E90</strain>
    </source>
</reference>
<dbReference type="OrthoDB" id="1451596at2"/>
<evidence type="ECO:0000256" key="3">
    <source>
        <dbReference type="ARBA" id="ARBA00022692"/>
    </source>
</evidence>
<feature type="domain" description="MacB-like periplasmic core" evidence="8">
    <location>
        <begin position="430"/>
        <end position="650"/>
    </location>
</feature>
<evidence type="ECO:0000259" key="7">
    <source>
        <dbReference type="Pfam" id="PF02687"/>
    </source>
</evidence>
<keyword evidence="2" id="KW-1003">Cell membrane</keyword>
<keyword evidence="10" id="KW-1185">Reference proteome</keyword>
<feature type="transmembrane region" description="Helical" evidence="6">
    <location>
        <begin position="681"/>
        <end position="704"/>
    </location>
</feature>
<evidence type="ECO:0000256" key="1">
    <source>
        <dbReference type="ARBA" id="ARBA00004651"/>
    </source>
</evidence>
<name>A0A1G7AIQ3_NIADE</name>
<feature type="transmembrane region" description="Helical" evidence="6">
    <location>
        <begin position="731"/>
        <end position="755"/>
    </location>
</feature>
<evidence type="ECO:0000256" key="2">
    <source>
        <dbReference type="ARBA" id="ARBA00022475"/>
    </source>
</evidence>
<evidence type="ECO:0000256" key="6">
    <source>
        <dbReference type="SAM" id="Phobius"/>
    </source>
</evidence>
<dbReference type="Pfam" id="PF02687">
    <property type="entry name" value="FtsX"/>
    <property type="match status" value="2"/>
</dbReference>
<feature type="domain" description="MacB-like periplasmic core" evidence="8">
    <location>
        <begin position="20"/>
        <end position="242"/>
    </location>
</feature>
<comment type="subcellular location">
    <subcellularLocation>
        <location evidence="1">Cell membrane</location>
        <topology evidence="1">Multi-pass membrane protein</topology>
    </subcellularLocation>
</comment>
<feature type="transmembrane region" description="Helical" evidence="6">
    <location>
        <begin position="21"/>
        <end position="42"/>
    </location>
</feature>
<dbReference type="STRING" id="1285928.SAMN04487894_12332"/>
<protein>
    <submittedName>
        <fullName evidence="9">Putative ABC transport system permease protein</fullName>
    </submittedName>
</protein>
<feature type="transmembrane region" description="Helical" evidence="6">
    <location>
        <begin position="332"/>
        <end position="355"/>
    </location>
</feature>
<dbReference type="RefSeq" id="WP_090393182.1">
    <property type="nucleotide sequence ID" value="NZ_FMZO01000023.1"/>
</dbReference>
<evidence type="ECO:0000256" key="4">
    <source>
        <dbReference type="ARBA" id="ARBA00022989"/>
    </source>
</evidence>
<feature type="transmembrane region" description="Helical" evidence="6">
    <location>
        <begin position="286"/>
        <end position="311"/>
    </location>
</feature>
<feature type="transmembrane region" description="Helical" evidence="6">
    <location>
        <begin position="767"/>
        <end position="788"/>
    </location>
</feature>
<feature type="domain" description="ABC3 transporter permease C-terminal" evidence="7">
    <location>
        <begin position="683"/>
        <end position="783"/>
    </location>
</feature>
<dbReference type="EMBL" id="FMZO01000023">
    <property type="protein sequence ID" value="SDE14603.1"/>
    <property type="molecule type" value="Genomic_DNA"/>
</dbReference>
<proteinExistence type="predicted"/>
<evidence type="ECO:0000313" key="9">
    <source>
        <dbReference type="EMBL" id="SDE14603.1"/>
    </source>
</evidence>
<feature type="domain" description="ABC3 transporter permease C-terminal" evidence="7">
    <location>
        <begin position="291"/>
        <end position="407"/>
    </location>
</feature>
<dbReference type="InterPro" id="IPR025857">
    <property type="entry name" value="MacB_PCD"/>
</dbReference>
<dbReference type="InterPro" id="IPR050250">
    <property type="entry name" value="Macrolide_Exporter_MacB"/>
</dbReference>
<keyword evidence="4 6" id="KW-1133">Transmembrane helix</keyword>
<accession>A0A1G7AIQ3</accession>
<dbReference type="Pfam" id="PF12704">
    <property type="entry name" value="MacB_PCD"/>
    <property type="match status" value="2"/>
</dbReference>
<feature type="transmembrane region" description="Helical" evidence="6">
    <location>
        <begin position="380"/>
        <end position="403"/>
    </location>
</feature>
<dbReference type="PANTHER" id="PTHR30572:SF18">
    <property type="entry name" value="ABC-TYPE MACROLIDE FAMILY EXPORT SYSTEM PERMEASE COMPONENT 2"/>
    <property type="match status" value="1"/>
</dbReference>
<evidence type="ECO:0000313" key="10">
    <source>
        <dbReference type="Proteomes" id="UP000198757"/>
    </source>
</evidence>
<dbReference type="GO" id="GO:0005886">
    <property type="term" value="C:plasma membrane"/>
    <property type="evidence" value="ECO:0007669"/>
    <property type="project" value="UniProtKB-SubCell"/>
</dbReference>
<organism evidence="9 10">
    <name type="scientific">Niabella drilacis (strain DSM 25811 / CCM 8410 / CCUG 62505 / LMG 26954 / E90)</name>
    <dbReference type="NCBI Taxonomy" id="1285928"/>
    <lineage>
        <taxon>Bacteria</taxon>
        <taxon>Pseudomonadati</taxon>
        <taxon>Bacteroidota</taxon>
        <taxon>Chitinophagia</taxon>
        <taxon>Chitinophagales</taxon>
        <taxon>Chitinophagaceae</taxon>
        <taxon>Niabella</taxon>
    </lineage>
</organism>
<keyword evidence="5 6" id="KW-0472">Membrane</keyword>
<dbReference type="PANTHER" id="PTHR30572">
    <property type="entry name" value="MEMBRANE COMPONENT OF TRANSPORTER-RELATED"/>
    <property type="match status" value="1"/>
</dbReference>